<evidence type="ECO:0000313" key="2">
    <source>
        <dbReference type="Proteomes" id="UP000034107"/>
    </source>
</evidence>
<protein>
    <submittedName>
        <fullName evidence="1">Uncharacterized protein</fullName>
    </submittedName>
</protein>
<organism evidence="1 2">
    <name type="scientific">Candidatus Nomurabacteria bacterium GW2011_GWA1_46_11</name>
    <dbReference type="NCBI Taxonomy" id="1618732"/>
    <lineage>
        <taxon>Bacteria</taxon>
        <taxon>Candidatus Nomuraibacteriota</taxon>
    </lineage>
</organism>
<dbReference type="Gene3D" id="2.40.300.10">
    <property type="entry name" value="Head decoration protein D"/>
    <property type="match status" value="1"/>
</dbReference>
<name>A0A0G1QRR4_9BACT</name>
<comment type="caution">
    <text evidence="1">The sequence shown here is derived from an EMBL/GenBank/DDBJ whole genome shotgun (WGS) entry which is preliminary data.</text>
</comment>
<dbReference type="AlphaFoldDB" id="A0A0G1QRR4"/>
<gene>
    <name evidence="1" type="ORF">UX31_C0040G0004</name>
</gene>
<accession>A0A0G1QRR4</accession>
<dbReference type="Proteomes" id="UP000034107">
    <property type="component" value="Unassembled WGS sequence"/>
</dbReference>
<proteinExistence type="predicted"/>
<dbReference type="EMBL" id="LCLS01000040">
    <property type="protein sequence ID" value="KKU20463.1"/>
    <property type="molecule type" value="Genomic_DNA"/>
</dbReference>
<evidence type="ECO:0000313" key="1">
    <source>
        <dbReference type="EMBL" id="KKU20463.1"/>
    </source>
</evidence>
<feature type="non-terminal residue" evidence="1">
    <location>
        <position position="1"/>
    </location>
</feature>
<sequence length="573" mass="58674">GAGGAGAVGLTDTSTTSSLTGAGGYVAGLNIGAITVASGLGTVSQTYTGTTTVASTITANSLTSGKALSISSSTTDLTGNLLDITLSGAGSANTGSLLSLTNSGDINQNTTFYLKHYATGSGNLAFRIDDQSSDTTPLVIDGSGNLGIGTTAPTDKLDILGAMKIGASYAGSGTTAPNNGLLVEGNVGIGTTNPGYKLEVNGSAKFSCTTDANWTNGGTNPTCSDVAEMYPTDQELESGDVLAISTGGKVVKTTSGYQANVIGVYSTSPGLLVGDGVLIGTTSGLLSNPGQVPVALIGRVPVKISSASADISPGDFLATSDEDGKATKALQAGVVIGRSLEAWSAQDGKDKILTFINLSWYDPNLSFDQEGNLRIASNPKQENDQAGFSSLSASTALQAQVSVLTDSSLKNLTIGSLIVDSGLVNNDFMVSGKLDVKGSLVVEGPATLKSETLFERLTTFMSDVFFGGQVTFNTRPIFDEDSAGVAVVSKGTNSVDISFKKLYTQVPVVTISHLLPSSPSPILGVDSNNTYPTLYDDIEAAVTNVTEYGFTIILSGDAPADMFYNWMEPYPHQ</sequence>
<reference evidence="1 2" key="1">
    <citation type="journal article" date="2015" name="Nature">
        <title>rRNA introns, odd ribosomes, and small enigmatic genomes across a large radiation of phyla.</title>
        <authorList>
            <person name="Brown C.T."/>
            <person name="Hug L.A."/>
            <person name="Thomas B.C."/>
            <person name="Sharon I."/>
            <person name="Castelle C.J."/>
            <person name="Singh A."/>
            <person name="Wilkins M.J."/>
            <person name="Williams K.H."/>
            <person name="Banfield J.F."/>
        </authorList>
    </citation>
    <scope>NUCLEOTIDE SEQUENCE [LARGE SCALE GENOMIC DNA]</scope>
</reference>